<evidence type="ECO:0000313" key="2">
    <source>
        <dbReference type="Proteomes" id="UP000623467"/>
    </source>
</evidence>
<keyword evidence="2" id="KW-1185">Reference proteome</keyword>
<comment type="caution">
    <text evidence="1">The sequence shown here is derived from an EMBL/GenBank/DDBJ whole genome shotgun (WGS) entry which is preliminary data.</text>
</comment>
<gene>
    <name evidence="1" type="ORF">MSAN_00134700</name>
</gene>
<reference evidence="1" key="1">
    <citation type="submission" date="2020-05" db="EMBL/GenBank/DDBJ databases">
        <title>Mycena genomes resolve the evolution of fungal bioluminescence.</title>
        <authorList>
            <person name="Tsai I.J."/>
        </authorList>
    </citation>
    <scope>NUCLEOTIDE SEQUENCE</scope>
    <source>
        <strain evidence="1">160909Yilan</strain>
    </source>
</reference>
<proteinExistence type="predicted"/>
<accession>A0A8H7DN04</accession>
<name>A0A8H7DN04_9AGAR</name>
<dbReference type="EMBL" id="JACAZH010000001">
    <property type="protein sequence ID" value="KAF7377156.1"/>
    <property type="molecule type" value="Genomic_DNA"/>
</dbReference>
<organism evidence="1 2">
    <name type="scientific">Mycena sanguinolenta</name>
    <dbReference type="NCBI Taxonomy" id="230812"/>
    <lineage>
        <taxon>Eukaryota</taxon>
        <taxon>Fungi</taxon>
        <taxon>Dikarya</taxon>
        <taxon>Basidiomycota</taxon>
        <taxon>Agaricomycotina</taxon>
        <taxon>Agaricomycetes</taxon>
        <taxon>Agaricomycetidae</taxon>
        <taxon>Agaricales</taxon>
        <taxon>Marasmiineae</taxon>
        <taxon>Mycenaceae</taxon>
        <taxon>Mycena</taxon>
    </lineage>
</organism>
<sequence length="164" mass="18311">MVSLSLREPPTLSNASTRNWLSMNSFCENSSIVALRQSSKRLPSLLCLRPSMDYQPQPNPEFSHSTAWNHESTSLHAAYWSLDPTGVERLSMKEIFGMLTSTPDYEDPTKGFDPDNQDVVRYLGWPLYRLSDGIDAPSARDTDFGMVYASDDESEHSPTSDVGG</sequence>
<dbReference type="Proteomes" id="UP000623467">
    <property type="component" value="Unassembled WGS sequence"/>
</dbReference>
<dbReference type="AlphaFoldDB" id="A0A8H7DN04"/>
<evidence type="ECO:0000313" key="1">
    <source>
        <dbReference type="EMBL" id="KAF7377156.1"/>
    </source>
</evidence>
<protein>
    <submittedName>
        <fullName evidence="1">Uncharacterized protein</fullName>
    </submittedName>
</protein>